<dbReference type="InterPro" id="IPR013785">
    <property type="entry name" value="Aldolase_TIM"/>
</dbReference>
<reference evidence="2 3" key="1">
    <citation type="journal article" date="2018" name="Elife">
        <title>Discovery and characterization of a prevalent human gut bacterial enzyme sufficient for the inactivation of a family of plant toxins.</title>
        <authorList>
            <person name="Koppel N."/>
            <person name="Bisanz J.E."/>
            <person name="Pandelia M.E."/>
            <person name="Turnbaugh P.J."/>
            <person name="Balskus E.P."/>
        </authorList>
    </citation>
    <scope>NUCLEOTIDE SEQUENCE [LARGE SCALE GENOMIC DNA]</scope>
    <source>
        <strain evidence="2 3">3C</strain>
    </source>
</reference>
<dbReference type="GO" id="GO:0016740">
    <property type="term" value="F:transferase activity"/>
    <property type="evidence" value="ECO:0007669"/>
    <property type="project" value="TreeGrafter"/>
</dbReference>
<dbReference type="InterPro" id="IPR007197">
    <property type="entry name" value="rSAM"/>
</dbReference>
<dbReference type="InterPro" id="IPR006638">
    <property type="entry name" value="Elp3/MiaA/NifB-like_rSAM"/>
</dbReference>
<dbReference type="SMART" id="SM00729">
    <property type="entry name" value="Elp3"/>
    <property type="match status" value="1"/>
</dbReference>
<accession>A0A369M7Y5</accession>
<gene>
    <name evidence="2" type="ORF">C1877_00905</name>
</gene>
<dbReference type="SFLD" id="SFLDS00029">
    <property type="entry name" value="Radical_SAM"/>
    <property type="match status" value="1"/>
</dbReference>
<dbReference type="GO" id="GO:0051536">
    <property type="term" value="F:iron-sulfur cluster binding"/>
    <property type="evidence" value="ECO:0007669"/>
    <property type="project" value="InterPro"/>
</dbReference>
<name>A0A369M7Y5_9ACTN</name>
<dbReference type="InterPro" id="IPR058240">
    <property type="entry name" value="rSAM_sf"/>
</dbReference>
<dbReference type="EMBL" id="PPTS01000001">
    <property type="protein sequence ID" value="RDB67037.1"/>
    <property type="molecule type" value="Genomic_DNA"/>
</dbReference>
<dbReference type="Pfam" id="PF04055">
    <property type="entry name" value="Radical_SAM"/>
    <property type="match status" value="1"/>
</dbReference>
<dbReference type="OrthoDB" id="5405220at2"/>
<evidence type="ECO:0000259" key="1">
    <source>
        <dbReference type="SMART" id="SM00729"/>
    </source>
</evidence>
<dbReference type="RefSeq" id="WP_015539146.1">
    <property type="nucleotide sequence ID" value="NZ_CABMMS010000001.1"/>
</dbReference>
<feature type="domain" description="Elp3/MiaA/NifB-like radical SAM core" evidence="1">
    <location>
        <begin position="62"/>
        <end position="262"/>
    </location>
</feature>
<dbReference type="Proteomes" id="UP000254000">
    <property type="component" value="Unassembled WGS sequence"/>
</dbReference>
<organism evidence="2 3">
    <name type="scientific">Gordonibacter pamelaeae</name>
    <dbReference type="NCBI Taxonomy" id="471189"/>
    <lineage>
        <taxon>Bacteria</taxon>
        <taxon>Bacillati</taxon>
        <taxon>Actinomycetota</taxon>
        <taxon>Coriobacteriia</taxon>
        <taxon>Eggerthellales</taxon>
        <taxon>Eggerthellaceae</taxon>
        <taxon>Gordonibacter</taxon>
    </lineage>
</organism>
<dbReference type="AlphaFoldDB" id="A0A369M7Y5"/>
<comment type="caution">
    <text evidence="2">The sequence shown here is derived from an EMBL/GenBank/DDBJ whole genome shotgun (WGS) entry which is preliminary data.</text>
</comment>
<keyword evidence="3" id="KW-1185">Reference proteome</keyword>
<dbReference type="CDD" id="cd01335">
    <property type="entry name" value="Radical_SAM"/>
    <property type="match status" value="1"/>
</dbReference>
<dbReference type="Gene3D" id="3.20.20.70">
    <property type="entry name" value="Aldolase class I"/>
    <property type="match status" value="1"/>
</dbReference>
<proteinExistence type="predicted"/>
<sequence>MQVFDQEIYDIVEKGLEGNGLSAENVLALYEVEETSKEAAYIRWAGQELSMIAADGVAEIHAQIGLNSTVCPKNCKFCSFAACNNVRKGKYELPKEDVLEYAKLYVEEGANLILMLTTASYSFDKLVDMVGSVREVIPADMPLLVNTDDMQLDQCRQLKAAGANGAYHAVRMREGEDTEIPVEKRFETFANLREAGLTLSTCVEPVGPEHTPEELTEATMRCISTNPLSAGVGKRIGVPGTLVYDRGMLTDVANANMVAVYRLATGRDLRLNCSANTVMTAASGANLAWAEVGTNPRDTVERTEHGGRGSNIAQLRKMFAASGWQVLDGPSKGWMR</sequence>
<dbReference type="PANTHER" id="PTHR43726:SF1">
    <property type="entry name" value="BIOTIN SYNTHASE"/>
    <property type="match status" value="1"/>
</dbReference>
<evidence type="ECO:0000313" key="3">
    <source>
        <dbReference type="Proteomes" id="UP000254000"/>
    </source>
</evidence>
<protein>
    <submittedName>
        <fullName evidence="2">Radical SAM protein</fullName>
    </submittedName>
</protein>
<dbReference type="SUPFAM" id="SSF102114">
    <property type="entry name" value="Radical SAM enzymes"/>
    <property type="match status" value="1"/>
</dbReference>
<dbReference type="InterPro" id="IPR034422">
    <property type="entry name" value="HydE/PylB-like"/>
</dbReference>
<evidence type="ECO:0000313" key="2">
    <source>
        <dbReference type="EMBL" id="RDB67037.1"/>
    </source>
</evidence>
<dbReference type="GeneID" id="78358276"/>
<dbReference type="PANTHER" id="PTHR43726">
    <property type="entry name" value="3-METHYLORNITHINE SYNTHASE"/>
    <property type="match status" value="1"/>
</dbReference>